<evidence type="ECO:0000256" key="13">
    <source>
        <dbReference type="ARBA" id="ARBA00040794"/>
    </source>
</evidence>
<feature type="domain" description="Nudix hydrolase" evidence="18">
    <location>
        <begin position="1"/>
        <end position="126"/>
    </location>
</feature>
<dbReference type="InterPro" id="IPR047127">
    <property type="entry name" value="MutT-like"/>
</dbReference>
<dbReference type="GO" id="GO:0006281">
    <property type="term" value="P:DNA repair"/>
    <property type="evidence" value="ECO:0007669"/>
    <property type="project" value="UniProtKB-KW"/>
</dbReference>
<dbReference type="GO" id="GO:0044715">
    <property type="term" value="F:8-oxo-dGDP phosphatase activity"/>
    <property type="evidence" value="ECO:0007669"/>
    <property type="project" value="TreeGrafter"/>
</dbReference>
<evidence type="ECO:0000313" key="20">
    <source>
        <dbReference type="Proteomes" id="UP000588604"/>
    </source>
</evidence>
<keyword evidence="6" id="KW-0227">DNA damage</keyword>
<dbReference type="Proteomes" id="UP000588604">
    <property type="component" value="Unassembled WGS sequence"/>
</dbReference>
<evidence type="ECO:0000256" key="14">
    <source>
        <dbReference type="ARBA" id="ARBA00041592"/>
    </source>
</evidence>
<dbReference type="GO" id="GO:0046872">
    <property type="term" value="F:metal ion binding"/>
    <property type="evidence" value="ECO:0007669"/>
    <property type="project" value="UniProtKB-KW"/>
</dbReference>
<keyword evidence="4" id="KW-0235">DNA replication</keyword>
<dbReference type="GO" id="GO:0008413">
    <property type="term" value="F:8-oxo-7,8-dihydroguanosine triphosphate pyrophosphatase activity"/>
    <property type="evidence" value="ECO:0007669"/>
    <property type="project" value="TreeGrafter"/>
</dbReference>
<keyword evidence="7 17" id="KW-0378">Hydrolase</keyword>
<comment type="cofactor">
    <cofactor evidence="1">
        <name>Mg(2+)</name>
        <dbReference type="ChEBI" id="CHEBI:18420"/>
    </cofactor>
</comment>
<comment type="caution">
    <text evidence="19">The sequence shown here is derived from an EMBL/GenBank/DDBJ whole genome shotgun (WGS) entry which is preliminary data.</text>
</comment>
<evidence type="ECO:0000256" key="1">
    <source>
        <dbReference type="ARBA" id="ARBA00001946"/>
    </source>
</evidence>
<dbReference type="EC" id="3.6.1.55" evidence="12"/>
<evidence type="ECO:0000256" key="9">
    <source>
        <dbReference type="ARBA" id="ARBA00023204"/>
    </source>
</evidence>
<dbReference type="InterPro" id="IPR020084">
    <property type="entry name" value="NUDIX_hydrolase_CS"/>
</dbReference>
<evidence type="ECO:0000259" key="18">
    <source>
        <dbReference type="PROSITE" id="PS51462"/>
    </source>
</evidence>
<dbReference type="GO" id="GO:0044716">
    <property type="term" value="F:8-oxo-GDP phosphatase activity"/>
    <property type="evidence" value="ECO:0007669"/>
    <property type="project" value="TreeGrafter"/>
</dbReference>
<evidence type="ECO:0000256" key="15">
    <source>
        <dbReference type="ARBA" id="ARBA00041979"/>
    </source>
</evidence>
<evidence type="ECO:0000256" key="8">
    <source>
        <dbReference type="ARBA" id="ARBA00022842"/>
    </source>
</evidence>
<evidence type="ECO:0000256" key="16">
    <source>
        <dbReference type="ARBA" id="ARBA00042798"/>
    </source>
</evidence>
<evidence type="ECO:0000256" key="11">
    <source>
        <dbReference type="ARBA" id="ARBA00036904"/>
    </source>
</evidence>
<gene>
    <name evidence="19" type="ORF">FHS59_004507</name>
</gene>
<evidence type="ECO:0000256" key="3">
    <source>
        <dbReference type="ARBA" id="ARBA00022457"/>
    </source>
</evidence>
<dbReference type="InterPro" id="IPR000086">
    <property type="entry name" value="NUDIX_hydrolase_dom"/>
</dbReference>
<evidence type="ECO:0000256" key="4">
    <source>
        <dbReference type="ARBA" id="ARBA00022705"/>
    </source>
</evidence>
<evidence type="ECO:0000256" key="6">
    <source>
        <dbReference type="ARBA" id="ARBA00022763"/>
    </source>
</evidence>
<comment type="catalytic activity">
    <reaction evidence="10">
        <text>8-oxo-dGTP + H2O = 8-oxo-dGMP + diphosphate + H(+)</text>
        <dbReference type="Rhea" id="RHEA:31575"/>
        <dbReference type="ChEBI" id="CHEBI:15377"/>
        <dbReference type="ChEBI" id="CHEBI:15378"/>
        <dbReference type="ChEBI" id="CHEBI:33019"/>
        <dbReference type="ChEBI" id="CHEBI:63224"/>
        <dbReference type="ChEBI" id="CHEBI:77896"/>
        <dbReference type="EC" id="3.6.1.55"/>
    </reaction>
</comment>
<dbReference type="PRINTS" id="PR00502">
    <property type="entry name" value="NUDIXFAMILY"/>
</dbReference>
<accession>A0A841N1M0</accession>
<evidence type="ECO:0000256" key="12">
    <source>
        <dbReference type="ARBA" id="ARBA00038905"/>
    </source>
</evidence>
<dbReference type="PROSITE" id="PS51462">
    <property type="entry name" value="NUDIX"/>
    <property type="match status" value="1"/>
</dbReference>
<protein>
    <recommendedName>
        <fullName evidence="13">8-oxo-dGTP diphosphatase</fullName>
        <ecNumber evidence="12">3.6.1.55</ecNumber>
    </recommendedName>
    <alternativeName>
        <fullName evidence="16">7,8-dihydro-8-oxoguanine-triphosphatase</fullName>
    </alternativeName>
    <alternativeName>
        <fullName evidence="15">Mutator protein MutT</fullName>
    </alternativeName>
    <alternativeName>
        <fullName evidence="14">dGTP pyrophosphohydrolase</fullName>
    </alternativeName>
</protein>
<dbReference type="CDD" id="cd03425">
    <property type="entry name" value="NUDIX_MutT_NudA_like"/>
    <property type="match status" value="1"/>
</dbReference>
<comment type="similarity">
    <text evidence="2 17">Belongs to the Nudix hydrolase family.</text>
</comment>
<evidence type="ECO:0000256" key="17">
    <source>
        <dbReference type="RuleBase" id="RU003476"/>
    </source>
</evidence>
<keyword evidence="9" id="KW-0234">DNA repair</keyword>
<keyword evidence="8" id="KW-0460">Magnesium</keyword>
<dbReference type="Gene3D" id="3.90.79.10">
    <property type="entry name" value="Nucleoside Triphosphate Pyrophosphohydrolase"/>
    <property type="match status" value="1"/>
</dbReference>
<evidence type="ECO:0000256" key="5">
    <source>
        <dbReference type="ARBA" id="ARBA00022723"/>
    </source>
</evidence>
<dbReference type="GO" id="GO:0006260">
    <property type="term" value="P:DNA replication"/>
    <property type="evidence" value="ECO:0007669"/>
    <property type="project" value="UniProtKB-KW"/>
</dbReference>
<dbReference type="InterPro" id="IPR020476">
    <property type="entry name" value="Nudix_hydrolase"/>
</dbReference>
<evidence type="ECO:0000313" key="19">
    <source>
        <dbReference type="EMBL" id="MBB6328848.1"/>
    </source>
</evidence>
<evidence type="ECO:0000256" key="10">
    <source>
        <dbReference type="ARBA" id="ARBA00035861"/>
    </source>
</evidence>
<keyword evidence="3" id="KW-0515">Mutator protein</keyword>
<evidence type="ECO:0000256" key="7">
    <source>
        <dbReference type="ARBA" id="ARBA00022801"/>
    </source>
</evidence>
<comment type="catalytic activity">
    <reaction evidence="11">
        <text>8-oxo-GTP + H2O = 8-oxo-GMP + diphosphate + H(+)</text>
        <dbReference type="Rhea" id="RHEA:67616"/>
        <dbReference type="ChEBI" id="CHEBI:15377"/>
        <dbReference type="ChEBI" id="CHEBI:15378"/>
        <dbReference type="ChEBI" id="CHEBI:33019"/>
        <dbReference type="ChEBI" id="CHEBI:143553"/>
        <dbReference type="ChEBI" id="CHEBI:145694"/>
    </reaction>
</comment>
<name>A0A841N1M0_9BACT</name>
<dbReference type="GO" id="GO:0035539">
    <property type="term" value="F:8-oxo-7,8-dihydrodeoxyguanosine triphosphate pyrophosphatase activity"/>
    <property type="evidence" value="ECO:0007669"/>
    <property type="project" value="UniProtKB-EC"/>
</dbReference>
<keyword evidence="20" id="KW-1185">Reference proteome</keyword>
<dbReference type="PROSITE" id="PS00893">
    <property type="entry name" value="NUDIX_BOX"/>
    <property type="match status" value="1"/>
</dbReference>
<dbReference type="PANTHER" id="PTHR47707">
    <property type="entry name" value="8-OXO-DGTP DIPHOSPHATASE"/>
    <property type="match status" value="1"/>
</dbReference>
<dbReference type="EMBL" id="JACIJO010000005">
    <property type="protein sequence ID" value="MBB6328848.1"/>
    <property type="molecule type" value="Genomic_DNA"/>
</dbReference>
<organism evidence="19 20">
    <name type="scientific">Algoriphagus iocasae</name>
    <dbReference type="NCBI Taxonomy" id="1836499"/>
    <lineage>
        <taxon>Bacteria</taxon>
        <taxon>Pseudomonadati</taxon>
        <taxon>Bacteroidota</taxon>
        <taxon>Cytophagia</taxon>
        <taxon>Cytophagales</taxon>
        <taxon>Cyclobacteriaceae</taxon>
        <taxon>Algoriphagus</taxon>
    </lineage>
</organism>
<keyword evidence="5" id="KW-0479">Metal-binding</keyword>
<reference evidence="19 20" key="1">
    <citation type="submission" date="2020-08" db="EMBL/GenBank/DDBJ databases">
        <title>Genomic Encyclopedia of Type Strains, Phase IV (KMG-IV): sequencing the most valuable type-strain genomes for metagenomic binning, comparative biology and taxonomic classification.</title>
        <authorList>
            <person name="Goeker M."/>
        </authorList>
    </citation>
    <scope>NUCLEOTIDE SEQUENCE [LARGE SCALE GENOMIC DNA]</scope>
    <source>
        <strain evidence="19 20">DSM 102044</strain>
    </source>
</reference>
<dbReference type="AlphaFoldDB" id="A0A841N1M0"/>
<evidence type="ECO:0000256" key="2">
    <source>
        <dbReference type="ARBA" id="ARBA00005582"/>
    </source>
</evidence>
<sequence length="142" mass="16288">MKAIPVTCAIIIHQEKVLVAKRSKSMNLAGYWEFPGGKIEEGEQPEGCLIREIKEELGIEIKIQSPLTPSKFDYSQGKIIELIPFICTWQSGEINLLEHEIIEWLEVGELPKLKWAPADIPIWMELSEKWQAFRSISSHKQC</sequence>
<dbReference type="Pfam" id="PF00293">
    <property type="entry name" value="NUDIX"/>
    <property type="match status" value="1"/>
</dbReference>
<dbReference type="PANTHER" id="PTHR47707:SF1">
    <property type="entry name" value="NUDIX HYDROLASE FAMILY PROTEIN"/>
    <property type="match status" value="1"/>
</dbReference>
<proteinExistence type="inferred from homology"/>
<dbReference type="InterPro" id="IPR015797">
    <property type="entry name" value="NUDIX_hydrolase-like_dom_sf"/>
</dbReference>
<dbReference type="SUPFAM" id="SSF55811">
    <property type="entry name" value="Nudix"/>
    <property type="match status" value="1"/>
</dbReference>
<dbReference type="RefSeq" id="WP_184498340.1">
    <property type="nucleotide sequence ID" value="NZ_JACIJO010000005.1"/>
</dbReference>